<dbReference type="AlphaFoldDB" id="A0A2H1V6B0"/>
<dbReference type="InterPro" id="IPR014756">
    <property type="entry name" value="Ig_E-set"/>
</dbReference>
<evidence type="ECO:0000256" key="1">
    <source>
        <dbReference type="SAM" id="MobiDB-lite"/>
    </source>
</evidence>
<dbReference type="SUPFAM" id="SSF81296">
    <property type="entry name" value="E set domains"/>
    <property type="match status" value="1"/>
</dbReference>
<feature type="domain" description="MD-2-related lipid-recognition" evidence="3">
    <location>
        <begin position="147"/>
        <end position="256"/>
    </location>
</feature>
<evidence type="ECO:0000313" key="4">
    <source>
        <dbReference type="EMBL" id="SOQ36371.1"/>
    </source>
</evidence>
<dbReference type="InterPro" id="IPR003172">
    <property type="entry name" value="ML_dom"/>
</dbReference>
<proteinExistence type="predicted"/>
<keyword evidence="2" id="KW-0732">Signal</keyword>
<dbReference type="EMBL" id="ODYU01000906">
    <property type="protein sequence ID" value="SOQ36371.1"/>
    <property type="molecule type" value="Genomic_DNA"/>
</dbReference>
<feature type="signal peptide" evidence="2">
    <location>
        <begin position="1"/>
        <end position="30"/>
    </location>
</feature>
<protein>
    <submittedName>
        <fullName evidence="4">SFRICE_033808</fullName>
    </submittedName>
</protein>
<accession>A0A2H1V6B0</accession>
<feature type="chain" id="PRO_5013816566" evidence="2">
    <location>
        <begin position="31"/>
        <end position="263"/>
    </location>
</feature>
<dbReference type="Pfam" id="PF02221">
    <property type="entry name" value="E1_DerP2_DerF2"/>
    <property type="match status" value="1"/>
</dbReference>
<organism evidence="4">
    <name type="scientific">Spodoptera frugiperda</name>
    <name type="common">Fall armyworm</name>
    <dbReference type="NCBI Taxonomy" id="7108"/>
    <lineage>
        <taxon>Eukaryota</taxon>
        <taxon>Metazoa</taxon>
        <taxon>Ecdysozoa</taxon>
        <taxon>Arthropoda</taxon>
        <taxon>Hexapoda</taxon>
        <taxon>Insecta</taxon>
        <taxon>Pterygota</taxon>
        <taxon>Neoptera</taxon>
        <taxon>Endopterygota</taxon>
        <taxon>Lepidoptera</taxon>
        <taxon>Glossata</taxon>
        <taxon>Ditrysia</taxon>
        <taxon>Noctuoidea</taxon>
        <taxon>Noctuidae</taxon>
        <taxon>Amphipyrinae</taxon>
        <taxon>Spodoptera</taxon>
    </lineage>
</organism>
<evidence type="ECO:0000259" key="3">
    <source>
        <dbReference type="Pfam" id="PF02221"/>
    </source>
</evidence>
<name>A0A2H1V6B0_SPOFR</name>
<feature type="region of interest" description="Disordered" evidence="1">
    <location>
        <begin position="100"/>
        <end position="129"/>
    </location>
</feature>
<sequence length="263" mass="29223">MVSLSLCTLEQANMLRVVAYVCALLALAHGQTTNVQSYRPENKVEHTVAVCSAWAEHRRVLRDVVSDGDLSRPALVQAMVQDEEDASFCEAVLIAKEEAGRVRDGTSSRPSRRERHSGRWGSRDDLRPPYGSNNAPLPIHAYIEGCVEPPCVFQPGTYVVVNVVFRAPRRIQSMTTHATTVFLWPSPFILGEAAHTCNYLTNSQCPLDKGEVVQYTLHMFIETFILGSTQVPAEFRVTEGPGATDPTLWCFSVPVIFGRRSQF</sequence>
<gene>
    <name evidence="4" type="ORF">SFRICE_033808</name>
</gene>
<evidence type="ECO:0000256" key="2">
    <source>
        <dbReference type="SAM" id="SignalP"/>
    </source>
</evidence>
<reference evidence="4" key="1">
    <citation type="submission" date="2016-07" db="EMBL/GenBank/DDBJ databases">
        <authorList>
            <person name="Bretaudeau A."/>
        </authorList>
    </citation>
    <scope>NUCLEOTIDE SEQUENCE</scope>
    <source>
        <strain evidence="4">Rice</strain>
        <tissue evidence="4">Whole body</tissue>
    </source>
</reference>
<dbReference type="Gene3D" id="2.60.40.770">
    <property type="match status" value="1"/>
</dbReference>